<evidence type="ECO:0000256" key="1">
    <source>
        <dbReference type="SAM" id="Coils"/>
    </source>
</evidence>
<reference evidence="4 5" key="2">
    <citation type="journal article" date="2010" name="Nucleic Acids Res.">
        <title>BeetleBase in 2010: revisions to provide comprehensive genomic information for Tribolium castaneum.</title>
        <authorList>
            <person name="Kim H.S."/>
            <person name="Murphy T."/>
            <person name="Xia J."/>
            <person name="Caragea D."/>
            <person name="Park Y."/>
            <person name="Beeman R.W."/>
            <person name="Lorenzen M.D."/>
            <person name="Butcher S."/>
            <person name="Manak J.R."/>
            <person name="Brown S.J."/>
        </authorList>
    </citation>
    <scope>GENOME REANNOTATION</scope>
    <source>
        <strain evidence="4 5">Georgia GA2</strain>
    </source>
</reference>
<sequence length="171" mass="19746">MNILDTVLCTSKAEKYSSNFKQFSIDAFTLKLLNEEDLKILGIEEEEIRLAVLQHANNLQIPAEKHTEVLIDEKYVQLVLAQMSMHLTKHLAALSIAVNRRDTIVCNVQLKPAAHCLQKCVESLEKQLDEFEQKIVRKNKKIWYKQILIPIIIPSLVFASFKAYRIILKLM</sequence>
<evidence type="ECO:0000259" key="3">
    <source>
        <dbReference type="Pfam" id="PF07647"/>
    </source>
</evidence>
<reference evidence="4 5" key="1">
    <citation type="journal article" date="2008" name="Nature">
        <title>The genome of the model beetle and pest Tribolium castaneum.</title>
        <authorList>
            <consortium name="Tribolium Genome Sequencing Consortium"/>
            <person name="Richards S."/>
            <person name="Gibbs R.A."/>
            <person name="Weinstock G.M."/>
            <person name="Brown S.J."/>
            <person name="Denell R."/>
            <person name="Beeman R.W."/>
            <person name="Gibbs R."/>
            <person name="Beeman R.W."/>
            <person name="Brown S.J."/>
            <person name="Bucher G."/>
            <person name="Friedrich M."/>
            <person name="Grimmelikhuijzen C.J."/>
            <person name="Klingler M."/>
            <person name="Lorenzen M."/>
            <person name="Richards S."/>
            <person name="Roth S."/>
            <person name="Schroder R."/>
            <person name="Tautz D."/>
            <person name="Zdobnov E.M."/>
            <person name="Muzny D."/>
            <person name="Gibbs R.A."/>
            <person name="Weinstock G.M."/>
            <person name="Attaway T."/>
            <person name="Bell S."/>
            <person name="Buhay C.J."/>
            <person name="Chandrabose M.N."/>
            <person name="Chavez D."/>
            <person name="Clerk-Blankenburg K.P."/>
            <person name="Cree A."/>
            <person name="Dao M."/>
            <person name="Davis C."/>
            <person name="Chacko J."/>
            <person name="Dinh H."/>
            <person name="Dugan-Rocha S."/>
            <person name="Fowler G."/>
            <person name="Garner T.T."/>
            <person name="Garnes J."/>
            <person name="Gnirke A."/>
            <person name="Hawes A."/>
            <person name="Hernandez J."/>
            <person name="Hines S."/>
            <person name="Holder M."/>
            <person name="Hume J."/>
            <person name="Jhangiani S.N."/>
            <person name="Joshi V."/>
            <person name="Khan Z.M."/>
            <person name="Jackson L."/>
            <person name="Kovar C."/>
            <person name="Kowis A."/>
            <person name="Lee S."/>
            <person name="Lewis L.R."/>
            <person name="Margolis J."/>
            <person name="Morgan M."/>
            <person name="Nazareth L.V."/>
            <person name="Nguyen N."/>
            <person name="Okwuonu G."/>
            <person name="Parker D."/>
            <person name="Richards S."/>
            <person name="Ruiz S.J."/>
            <person name="Santibanez J."/>
            <person name="Savard J."/>
            <person name="Scherer S.E."/>
            <person name="Schneider B."/>
            <person name="Sodergren E."/>
            <person name="Tautz D."/>
            <person name="Vattahil S."/>
            <person name="Villasana D."/>
            <person name="White C.S."/>
            <person name="Wright R."/>
            <person name="Park Y."/>
            <person name="Beeman R.W."/>
            <person name="Lord J."/>
            <person name="Oppert B."/>
            <person name="Lorenzen M."/>
            <person name="Brown S."/>
            <person name="Wang L."/>
            <person name="Savard J."/>
            <person name="Tautz D."/>
            <person name="Richards S."/>
            <person name="Weinstock G."/>
            <person name="Gibbs R.A."/>
            <person name="Liu Y."/>
            <person name="Worley K."/>
            <person name="Weinstock G."/>
            <person name="Elsik C.G."/>
            <person name="Reese J.T."/>
            <person name="Elhaik E."/>
            <person name="Landan G."/>
            <person name="Graur D."/>
            <person name="Arensburger P."/>
            <person name="Atkinson P."/>
            <person name="Beeman R.W."/>
            <person name="Beidler J."/>
            <person name="Brown S.J."/>
            <person name="Demuth J.P."/>
            <person name="Drury D.W."/>
            <person name="Du Y.Z."/>
            <person name="Fujiwara H."/>
            <person name="Lorenzen M."/>
            <person name="Maselli V."/>
            <person name="Osanai M."/>
            <person name="Park Y."/>
            <person name="Robertson H.M."/>
            <person name="Tu Z."/>
            <person name="Wang J.J."/>
            <person name="Wang S."/>
            <person name="Richards S."/>
            <person name="Song H."/>
            <person name="Zhang L."/>
            <person name="Sodergren E."/>
            <person name="Werner D."/>
            <person name="Stanke M."/>
            <person name="Morgenstern B."/>
            <person name="Solovyev V."/>
            <person name="Kosarev P."/>
            <person name="Brown G."/>
            <person name="Chen H.C."/>
            <person name="Ermolaeva O."/>
            <person name="Hlavina W."/>
            <person name="Kapustin Y."/>
            <person name="Kiryutin B."/>
            <person name="Kitts P."/>
            <person name="Maglott D."/>
            <person name="Pruitt K."/>
            <person name="Sapojnikov V."/>
            <person name="Souvorov A."/>
            <person name="Mackey A.J."/>
            <person name="Waterhouse R.M."/>
            <person name="Wyder S."/>
            <person name="Zdobnov E.M."/>
            <person name="Zdobnov E.M."/>
            <person name="Wyder S."/>
            <person name="Kriventseva E.V."/>
            <person name="Kadowaki T."/>
            <person name="Bork P."/>
            <person name="Aranda M."/>
            <person name="Bao R."/>
            <person name="Beermann A."/>
            <person name="Berns N."/>
            <person name="Bolognesi R."/>
            <person name="Bonneton F."/>
            <person name="Bopp D."/>
            <person name="Brown S.J."/>
            <person name="Bucher G."/>
            <person name="Butts T."/>
            <person name="Chaumot A."/>
            <person name="Denell R.E."/>
            <person name="Ferrier D.E."/>
            <person name="Friedrich M."/>
            <person name="Gordon C.M."/>
            <person name="Jindra M."/>
            <person name="Klingler M."/>
            <person name="Lan Q."/>
            <person name="Lattorff H.M."/>
            <person name="Laudet V."/>
            <person name="von Levetsow C."/>
            <person name="Liu Z."/>
            <person name="Lutz R."/>
            <person name="Lynch J.A."/>
            <person name="da Fonseca R.N."/>
            <person name="Posnien N."/>
            <person name="Reuter R."/>
            <person name="Roth S."/>
            <person name="Savard J."/>
            <person name="Schinko J.B."/>
            <person name="Schmitt C."/>
            <person name="Schoppmeier M."/>
            <person name="Schroder R."/>
            <person name="Shippy T.D."/>
            <person name="Simonnet F."/>
            <person name="Marques-Souza H."/>
            <person name="Tautz D."/>
            <person name="Tomoyasu Y."/>
            <person name="Trauner J."/>
            <person name="Van der Zee M."/>
            <person name="Vervoort M."/>
            <person name="Wittkopp N."/>
            <person name="Wimmer E.A."/>
            <person name="Yang X."/>
            <person name="Jones A.K."/>
            <person name="Sattelle D.B."/>
            <person name="Ebert P.R."/>
            <person name="Nelson D."/>
            <person name="Scott J.G."/>
            <person name="Beeman R.W."/>
            <person name="Muthukrishnan S."/>
            <person name="Kramer K.J."/>
            <person name="Arakane Y."/>
            <person name="Beeman R.W."/>
            <person name="Zhu Q."/>
            <person name="Hogenkamp D."/>
            <person name="Dixit R."/>
            <person name="Oppert B."/>
            <person name="Jiang H."/>
            <person name="Zou Z."/>
            <person name="Marshall J."/>
            <person name="Elpidina E."/>
            <person name="Vinokurov K."/>
            <person name="Oppert C."/>
            <person name="Zou Z."/>
            <person name="Evans J."/>
            <person name="Lu Z."/>
            <person name="Zhao P."/>
            <person name="Sumathipala N."/>
            <person name="Altincicek B."/>
            <person name="Vilcinskas A."/>
            <person name="Williams M."/>
            <person name="Hultmark D."/>
            <person name="Hetru C."/>
            <person name="Jiang H."/>
            <person name="Grimmelikhuijzen C.J."/>
            <person name="Hauser F."/>
            <person name="Cazzamali G."/>
            <person name="Williamson M."/>
            <person name="Park Y."/>
            <person name="Li B."/>
            <person name="Tanaka Y."/>
            <person name="Predel R."/>
            <person name="Neupert S."/>
            <person name="Schachtner J."/>
            <person name="Verleyen P."/>
            <person name="Raible F."/>
            <person name="Bork P."/>
            <person name="Friedrich M."/>
            <person name="Walden K.K."/>
            <person name="Robertson H.M."/>
            <person name="Angeli S."/>
            <person name="Foret S."/>
            <person name="Bucher G."/>
            <person name="Schuetz S."/>
            <person name="Maleszka R."/>
            <person name="Wimmer E.A."/>
            <person name="Beeman R.W."/>
            <person name="Lorenzen M."/>
            <person name="Tomoyasu Y."/>
            <person name="Miller S.C."/>
            <person name="Grossmann D."/>
            <person name="Bucher G."/>
        </authorList>
    </citation>
    <scope>NUCLEOTIDE SEQUENCE [LARGE SCALE GENOMIC DNA]</scope>
    <source>
        <strain evidence="4 5">Georgia GA2</strain>
    </source>
</reference>
<evidence type="ECO:0000313" key="5">
    <source>
        <dbReference type="Proteomes" id="UP000007266"/>
    </source>
</evidence>
<feature type="transmembrane region" description="Helical" evidence="2">
    <location>
        <begin position="147"/>
        <end position="167"/>
    </location>
</feature>
<accession>A0A139WLN4</accession>
<keyword evidence="1" id="KW-0175">Coiled coil</keyword>
<dbReference type="EMBL" id="KQ971321">
    <property type="protein sequence ID" value="KYB28794.1"/>
    <property type="molecule type" value="Genomic_DNA"/>
</dbReference>
<dbReference type="KEGG" id="tca:103314686"/>
<evidence type="ECO:0000256" key="2">
    <source>
        <dbReference type="SAM" id="Phobius"/>
    </source>
</evidence>
<keyword evidence="2" id="KW-0472">Membrane</keyword>
<protein>
    <recommendedName>
        <fullName evidence="3">SAM domain-containing protein</fullName>
    </recommendedName>
</protein>
<keyword evidence="5" id="KW-1185">Reference proteome</keyword>
<dbReference type="InParanoid" id="A0A139WLN4"/>
<keyword evidence="2" id="KW-0812">Transmembrane</keyword>
<keyword evidence="2" id="KW-1133">Transmembrane helix</keyword>
<dbReference type="InterPro" id="IPR001660">
    <property type="entry name" value="SAM"/>
</dbReference>
<feature type="domain" description="SAM" evidence="3">
    <location>
        <begin position="14"/>
        <end position="60"/>
    </location>
</feature>
<name>A0A139WLN4_TRICA</name>
<dbReference type="InterPro" id="IPR013761">
    <property type="entry name" value="SAM/pointed_sf"/>
</dbReference>
<dbReference type="Proteomes" id="UP000007266">
    <property type="component" value="Linkage group 3"/>
</dbReference>
<dbReference type="Pfam" id="PF07647">
    <property type="entry name" value="SAM_2"/>
    <property type="match status" value="1"/>
</dbReference>
<gene>
    <name evidence="4" type="primary">AUGUSTUS-3.0.2_34598</name>
    <name evidence="4" type="ORF">TcasGA2_TC034598</name>
</gene>
<dbReference type="AlphaFoldDB" id="A0A139WLN4"/>
<feature type="coiled-coil region" evidence="1">
    <location>
        <begin position="114"/>
        <end position="141"/>
    </location>
</feature>
<dbReference type="Gene3D" id="1.10.150.50">
    <property type="entry name" value="Transcription Factor, Ets-1"/>
    <property type="match status" value="1"/>
</dbReference>
<dbReference type="OrthoDB" id="448455at2759"/>
<evidence type="ECO:0000313" key="4">
    <source>
        <dbReference type="EMBL" id="KYB28794.1"/>
    </source>
</evidence>
<dbReference type="SUPFAM" id="SSF47769">
    <property type="entry name" value="SAM/Pointed domain"/>
    <property type="match status" value="1"/>
</dbReference>
<proteinExistence type="predicted"/>
<organism evidence="4 5">
    <name type="scientific">Tribolium castaneum</name>
    <name type="common">Red flour beetle</name>
    <dbReference type="NCBI Taxonomy" id="7070"/>
    <lineage>
        <taxon>Eukaryota</taxon>
        <taxon>Metazoa</taxon>
        <taxon>Ecdysozoa</taxon>
        <taxon>Arthropoda</taxon>
        <taxon>Hexapoda</taxon>
        <taxon>Insecta</taxon>
        <taxon>Pterygota</taxon>
        <taxon>Neoptera</taxon>
        <taxon>Endopterygota</taxon>
        <taxon>Coleoptera</taxon>
        <taxon>Polyphaga</taxon>
        <taxon>Cucujiformia</taxon>
        <taxon>Tenebrionidae</taxon>
        <taxon>Tenebrionidae incertae sedis</taxon>
        <taxon>Tribolium</taxon>
    </lineage>
</organism>
<dbReference type="OMA" id="INPAIVC"/>